<dbReference type="Proteomes" id="UP000694554">
    <property type="component" value="Chromosome 13"/>
</dbReference>
<dbReference type="InterPro" id="IPR050914">
    <property type="entry name" value="snRNP_SmB/NAA38-like"/>
</dbReference>
<dbReference type="SUPFAM" id="SSF50182">
    <property type="entry name" value="Sm-like ribonucleoproteins"/>
    <property type="match status" value="1"/>
</dbReference>
<dbReference type="GeneTree" id="ENSGT00940000155052"/>
<dbReference type="Gene3D" id="2.30.30.100">
    <property type="match status" value="1"/>
</dbReference>
<dbReference type="GO" id="GO:0005737">
    <property type="term" value="C:cytoplasm"/>
    <property type="evidence" value="ECO:0007669"/>
    <property type="project" value="TreeGrafter"/>
</dbReference>
<dbReference type="GO" id="GO:0046540">
    <property type="term" value="C:U4/U6 x U5 tri-snRNP complex"/>
    <property type="evidence" value="ECO:0007669"/>
    <property type="project" value="TreeGrafter"/>
</dbReference>
<dbReference type="GO" id="GO:0071004">
    <property type="term" value="C:U2-type prespliceosome"/>
    <property type="evidence" value="ECO:0007669"/>
    <property type="project" value="TreeGrafter"/>
</dbReference>
<reference evidence="2" key="1">
    <citation type="submission" date="2019-08" db="EMBL/GenBank/DDBJ databases">
        <title>Phocoena sinus (Vaquita) genome, mPhoSin1, primary haplotype.</title>
        <authorList>
            <person name="Morin P."/>
            <person name="Mountcastle J."/>
            <person name="Fungtammasan C."/>
            <person name="Rhie A."/>
            <person name="Rojas-Bracho L."/>
            <person name="Smith C.R."/>
            <person name="Taylor B.L."/>
            <person name="Gulland F.M.D."/>
            <person name="Musser W."/>
            <person name="Houck M."/>
            <person name="Haase B."/>
            <person name="Paez S."/>
            <person name="Howe K."/>
            <person name="Torrance J."/>
            <person name="Formenti G."/>
            <person name="Phillippy A."/>
            <person name="Ryder O."/>
            <person name="Jarvis E.D."/>
            <person name="Fedrigo O."/>
        </authorList>
    </citation>
    <scope>NUCLEOTIDE SEQUENCE [LARGE SCALE GENOMIC DNA]</scope>
</reference>
<proteinExistence type="predicted"/>
<keyword evidence="3" id="KW-1185">Reference proteome</keyword>
<dbReference type="AlphaFoldDB" id="A0A8C9CF58"/>
<evidence type="ECO:0000313" key="2">
    <source>
        <dbReference type="Ensembl" id="ENSPSNP00000016966.1"/>
    </source>
</evidence>
<protein>
    <recommendedName>
        <fullName evidence="1">Sm domain-containing protein</fullName>
    </recommendedName>
</protein>
<evidence type="ECO:0000259" key="1">
    <source>
        <dbReference type="Pfam" id="PF01423"/>
    </source>
</evidence>
<evidence type="ECO:0000313" key="3">
    <source>
        <dbReference type="Proteomes" id="UP000694554"/>
    </source>
</evidence>
<organism evidence="2 3">
    <name type="scientific">Phocoena sinus</name>
    <name type="common">Vaquita</name>
    <dbReference type="NCBI Taxonomy" id="42100"/>
    <lineage>
        <taxon>Eukaryota</taxon>
        <taxon>Metazoa</taxon>
        <taxon>Chordata</taxon>
        <taxon>Craniata</taxon>
        <taxon>Vertebrata</taxon>
        <taxon>Euteleostomi</taxon>
        <taxon>Mammalia</taxon>
        <taxon>Eutheria</taxon>
        <taxon>Laurasiatheria</taxon>
        <taxon>Artiodactyla</taxon>
        <taxon>Whippomorpha</taxon>
        <taxon>Cetacea</taxon>
        <taxon>Odontoceti</taxon>
        <taxon>Phocoenidae</taxon>
        <taxon>Phocoena</taxon>
    </lineage>
</organism>
<dbReference type="Pfam" id="PF01423">
    <property type="entry name" value="LSM"/>
    <property type="match status" value="1"/>
</dbReference>
<dbReference type="PANTHER" id="PTHR10701:SF15">
    <property type="entry name" value="SMALL NUCLEAR RIBONUCLEOPROTEIN-ASSOCIATED PROTEINS B AND B"/>
    <property type="match status" value="1"/>
</dbReference>
<accession>A0A8C9CF58</accession>
<dbReference type="GO" id="GO:0005685">
    <property type="term" value="C:U1 snRNP"/>
    <property type="evidence" value="ECO:0007669"/>
    <property type="project" value="TreeGrafter"/>
</dbReference>
<dbReference type="GO" id="GO:0005686">
    <property type="term" value="C:U2 snRNP"/>
    <property type="evidence" value="ECO:0007669"/>
    <property type="project" value="TreeGrafter"/>
</dbReference>
<feature type="domain" description="Sm" evidence="1">
    <location>
        <begin position="13"/>
        <end position="60"/>
    </location>
</feature>
<dbReference type="PANTHER" id="PTHR10701">
    <property type="entry name" value="SMALL NUCLEAR RIBONUCLEOPROTEIN-ASSOCIATED PROTEIN B AND N"/>
    <property type="match status" value="1"/>
</dbReference>
<reference evidence="2" key="3">
    <citation type="submission" date="2025-09" db="UniProtKB">
        <authorList>
            <consortium name="Ensembl"/>
        </authorList>
    </citation>
    <scope>IDENTIFICATION</scope>
</reference>
<reference evidence="2" key="2">
    <citation type="submission" date="2025-08" db="UniProtKB">
        <authorList>
            <consortium name="Ensembl"/>
        </authorList>
    </citation>
    <scope>IDENTIFICATION</scope>
</reference>
<sequence>VTVGKRSKALQHIYYRMRCVLQDDQIFIGAFKASDKHMNLILCDWDEFRKIKPRTFCPLCCINIS</sequence>
<dbReference type="GO" id="GO:0005682">
    <property type="term" value="C:U5 snRNP"/>
    <property type="evidence" value="ECO:0007669"/>
    <property type="project" value="TreeGrafter"/>
</dbReference>
<name>A0A8C9CF58_PHOSS</name>
<dbReference type="GO" id="GO:0000398">
    <property type="term" value="P:mRNA splicing, via spliceosome"/>
    <property type="evidence" value="ECO:0007669"/>
    <property type="project" value="TreeGrafter"/>
</dbReference>
<dbReference type="Ensembl" id="ENSPSNT00000019132.1">
    <property type="protein sequence ID" value="ENSPSNP00000016966.1"/>
    <property type="gene ID" value="ENSPSNG00000012495.1"/>
</dbReference>
<dbReference type="GO" id="GO:0070990">
    <property type="term" value="F:snRNP binding"/>
    <property type="evidence" value="ECO:0007669"/>
    <property type="project" value="TreeGrafter"/>
</dbReference>
<dbReference type="GO" id="GO:0071013">
    <property type="term" value="C:catalytic step 2 spliceosome"/>
    <property type="evidence" value="ECO:0007669"/>
    <property type="project" value="TreeGrafter"/>
</dbReference>
<dbReference type="InterPro" id="IPR010920">
    <property type="entry name" value="LSM_dom_sf"/>
</dbReference>
<dbReference type="InterPro" id="IPR001163">
    <property type="entry name" value="Sm_dom_euk/arc"/>
</dbReference>
<dbReference type="GO" id="GO:0005687">
    <property type="term" value="C:U4 snRNP"/>
    <property type="evidence" value="ECO:0007669"/>
    <property type="project" value="TreeGrafter"/>
</dbReference>